<dbReference type="AlphaFoldDB" id="A0ABD0KGQ2"/>
<dbReference type="Proteomes" id="UP001519460">
    <property type="component" value="Unassembled WGS sequence"/>
</dbReference>
<sequence>MLNGLWPGKERADHDRVMGNVVTKHIVIGYIVVKDVNETVHRTPNTLCSKRNLTNFMKVFLDSSSVQFRTM</sequence>
<name>A0ABD0KGQ2_9CAEN</name>
<dbReference type="EMBL" id="JACVVK020000180">
    <property type="protein sequence ID" value="KAK7486360.1"/>
    <property type="molecule type" value="Genomic_DNA"/>
</dbReference>
<protein>
    <submittedName>
        <fullName evidence="1">Uncharacterized protein</fullName>
    </submittedName>
</protein>
<reference evidence="1 2" key="1">
    <citation type="journal article" date="2023" name="Sci. Data">
        <title>Genome assembly of the Korean intertidal mud-creeper Batillaria attramentaria.</title>
        <authorList>
            <person name="Patra A.K."/>
            <person name="Ho P.T."/>
            <person name="Jun S."/>
            <person name="Lee S.J."/>
            <person name="Kim Y."/>
            <person name="Won Y.J."/>
        </authorList>
    </citation>
    <scope>NUCLEOTIDE SEQUENCE [LARGE SCALE GENOMIC DNA]</scope>
    <source>
        <strain evidence="1">Wonlab-2016</strain>
    </source>
</reference>
<proteinExistence type="predicted"/>
<keyword evidence="2" id="KW-1185">Reference proteome</keyword>
<evidence type="ECO:0000313" key="1">
    <source>
        <dbReference type="EMBL" id="KAK7486360.1"/>
    </source>
</evidence>
<comment type="caution">
    <text evidence="1">The sequence shown here is derived from an EMBL/GenBank/DDBJ whole genome shotgun (WGS) entry which is preliminary data.</text>
</comment>
<organism evidence="1 2">
    <name type="scientific">Batillaria attramentaria</name>
    <dbReference type="NCBI Taxonomy" id="370345"/>
    <lineage>
        <taxon>Eukaryota</taxon>
        <taxon>Metazoa</taxon>
        <taxon>Spiralia</taxon>
        <taxon>Lophotrochozoa</taxon>
        <taxon>Mollusca</taxon>
        <taxon>Gastropoda</taxon>
        <taxon>Caenogastropoda</taxon>
        <taxon>Sorbeoconcha</taxon>
        <taxon>Cerithioidea</taxon>
        <taxon>Batillariidae</taxon>
        <taxon>Batillaria</taxon>
    </lineage>
</organism>
<accession>A0ABD0KGQ2</accession>
<evidence type="ECO:0000313" key="2">
    <source>
        <dbReference type="Proteomes" id="UP001519460"/>
    </source>
</evidence>
<gene>
    <name evidence="1" type="ORF">BaRGS_00022408</name>
</gene>
<feature type="non-terminal residue" evidence="1">
    <location>
        <position position="71"/>
    </location>
</feature>